<dbReference type="RefSeq" id="WP_227621853.1">
    <property type="nucleotide sequence ID" value="NZ_JAJEQL010000048.1"/>
</dbReference>
<sequence>MAENTTNYQCPACTGPLRFDSASGKLCCDYCGSTYDVAQVEALYGEKQTQADKAAEAAEKAAANGPVWGEREAGGLSSRTCTSCGAELVCGPETAATTCPYCGNPTVLGGQLSGKLKPEYIIPFKMDRKTAIENLKKYYKGKAFLPKAFKDGNHIEEIQGVYVPFWLYDGRVEARGAYKAEISESHREGDYVVTTTKHFDVARVGDADFVRVPVDGSSKMPDTHMDAIEPFDYSALKPFSTAYLPGFLADRYDEDDKKCAARALGRMKHSAEAALHGTLGGYTSIQTLSEQIDPRTLEPHYALLPVWMLHTRWKEKDFLFAMNGQTGKLIGDLPVDKGRVAAWFAGISIPLMILTALFMLL</sequence>
<dbReference type="Proteomes" id="UP001430637">
    <property type="component" value="Unassembled WGS sequence"/>
</dbReference>
<evidence type="ECO:0000313" key="2">
    <source>
        <dbReference type="EMBL" id="MCC2200474.1"/>
    </source>
</evidence>
<evidence type="ECO:0000256" key="1">
    <source>
        <dbReference type="SAM" id="Phobius"/>
    </source>
</evidence>
<keyword evidence="1" id="KW-0472">Membrane</keyword>
<keyword evidence="1" id="KW-0812">Transmembrane</keyword>
<dbReference type="EMBL" id="JAJEQL010000048">
    <property type="protein sequence ID" value="MCC2200474.1"/>
    <property type="molecule type" value="Genomic_DNA"/>
</dbReference>
<gene>
    <name evidence="2" type="ORF">LKD23_12070</name>
</gene>
<protein>
    <recommendedName>
        <fullName evidence="4">DNA-directed RNA polymerase subunit P</fullName>
    </recommendedName>
</protein>
<dbReference type="Gene3D" id="2.20.28.30">
    <property type="entry name" value="RNA polymerase ii, chain L"/>
    <property type="match status" value="1"/>
</dbReference>
<reference evidence="2" key="1">
    <citation type="submission" date="2021-10" db="EMBL/GenBank/DDBJ databases">
        <title>Anaerobic single-cell dispensing facilitates the cultivation of human gut bacteria.</title>
        <authorList>
            <person name="Afrizal A."/>
        </authorList>
    </citation>
    <scope>NUCLEOTIDE SEQUENCE</scope>
    <source>
        <strain evidence="2">CLA-AA-H233</strain>
    </source>
</reference>
<keyword evidence="1" id="KW-1133">Transmembrane helix</keyword>
<name>A0ABS8FB92_9FIRM</name>
<evidence type="ECO:0008006" key="4">
    <source>
        <dbReference type="Google" id="ProtNLM"/>
    </source>
</evidence>
<dbReference type="PANTHER" id="PTHR37826">
    <property type="entry name" value="FLOTILLIN BAND_7_5 DOMAIN PROTEIN"/>
    <property type="match status" value="1"/>
</dbReference>
<keyword evidence="3" id="KW-1185">Reference proteome</keyword>
<comment type="caution">
    <text evidence="2">The sequence shown here is derived from an EMBL/GenBank/DDBJ whole genome shotgun (WGS) entry which is preliminary data.</text>
</comment>
<organism evidence="2 3">
    <name type="scientific">Faecalibacterium butyricigenerans</name>
    <dbReference type="NCBI Taxonomy" id="1851427"/>
    <lineage>
        <taxon>Bacteria</taxon>
        <taxon>Bacillati</taxon>
        <taxon>Bacillota</taxon>
        <taxon>Clostridia</taxon>
        <taxon>Eubacteriales</taxon>
        <taxon>Oscillospiraceae</taxon>
        <taxon>Faecalibacterium</taxon>
    </lineage>
</organism>
<feature type="transmembrane region" description="Helical" evidence="1">
    <location>
        <begin position="340"/>
        <end position="360"/>
    </location>
</feature>
<evidence type="ECO:0000313" key="3">
    <source>
        <dbReference type="Proteomes" id="UP001430637"/>
    </source>
</evidence>
<accession>A0ABS8FB92</accession>
<dbReference type="PANTHER" id="PTHR37826:SF3">
    <property type="entry name" value="J DOMAIN-CONTAINING PROTEIN"/>
    <property type="match status" value="1"/>
</dbReference>
<proteinExistence type="predicted"/>